<dbReference type="Pfam" id="PF03721">
    <property type="entry name" value="UDPG_MGDP_dh_N"/>
    <property type="match status" value="1"/>
</dbReference>
<sequence>MTVDKENTTPVVAIIGLGYVGLPLAMLFASKRVSVIGIDVDTEKIEMLHSGKSYLTDIHDREVAALFDTGCFSATDDFSKIRSAEAIILCVPTPLRDHSYPDLSYVQAAANSLVPHLHDGHLVVLESSTFPGTTEEVLLPIFSRSGLQVGKDFYLGYSPERIDPGNKQYSLEDIPKVISGISPNCLQKVKEVYGLAFRHLISVTTPKAAEMTKLLENCQRFVNISFMNEFAMICAEMGIDVWEVIEAAKTKPYGFTAYYPGPGIGGHCIPVDPLYLQWKAKQYDMETRFIHLSKVINDQMPDYIISRIIKAMGNKKPVTQQRILLLGLTYKKDVNDTRESPALAIYEKLDSMELSVCYHDPLVPQVKVNGREAKSVELSPESLSAFDCVVLLTDHTGLPYEMIGKHARLLFDTRRVFTEQQDNLILL</sequence>
<dbReference type="PIRSF" id="PIRSF000124">
    <property type="entry name" value="UDPglc_GDPman_dh"/>
    <property type="match status" value="1"/>
</dbReference>
<evidence type="ECO:0000256" key="1">
    <source>
        <dbReference type="ARBA" id="ARBA00023002"/>
    </source>
</evidence>
<dbReference type="NCBIfam" id="TIGR03026">
    <property type="entry name" value="NDP-sugDHase"/>
    <property type="match status" value="1"/>
</dbReference>
<dbReference type="InterPro" id="IPR036291">
    <property type="entry name" value="NAD(P)-bd_dom_sf"/>
</dbReference>
<evidence type="ECO:0000256" key="3">
    <source>
        <dbReference type="PIRNR" id="PIRNR000124"/>
    </source>
</evidence>
<dbReference type="Gene3D" id="3.40.50.720">
    <property type="entry name" value="NAD(P)-binding Rossmann-like Domain"/>
    <property type="match status" value="2"/>
</dbReference>
<dbReference type="InterPro" id="IPR028359">
    <property type="entry name" value="UDP_ManNAc/GlcNAc_DH"/>
</dbReference>
<dbReference type="Pfam" id="PF03720">
    <property type="entry name" value="UDPG_MGDP_dh_C"/>
    <property type="match status" value="1"/>
</dbReference>
<dbReference type="GO" id="GO:0016616">
    <property type="term" value="F:oxidoreductase activity, acting on the CH-OH group of donors, NAD or NADP as acceptor"/>
    <property type="evidence" value="ECO:0007669"/>
    <property type="project" value="InterPro"/>
</dbReference>
<dbReference type="RefSeq" id="WP_003390403.1">
    <property type="nucleotide sequence ID" value="NZ_APBN01000011.1"/>
</dbReference>
<keyword evidence="2" id="KW-0520">NAD</keyword>
<feature type="transmembrane region" description="Helical" evidence="4">
    <location>
        <begin position="12"/>
        <end position="29"/>
    </location>
</feature>
<dbReference type="Proteomes" id="UP000012081">
    <property type="component" value="Unassembled WGS sequence"/>
</dbReference>
<dbReference type="SUPFAM" id="SSF52413">
    <property type="entry name" value="UDP-glucose/GDP-mannose dehydrogenase C-terminal domain"/>
    <property type="match status" value="1"/>
</dbReference>
<dbReference type="SUPFAM" id="SSF48179">
    <property type="entry name" value="6-phosphogluconate dehydrogenase C-terminal domain-like"/>
    <property type="match status" value="1"/>
</dbReference>
<dbReference type="InterPro" id="IPR001732">
    <property type="entry name" value="UDP-Glc/GDP-Man_DH_N"/>
</dbReference>
<dbReference type="PATRIC" id="fig|1300222.3.peg.4156"/>
<dbReference type="InterPro" id="IPR014026">
    <property type="entry name" value="UDP-Glc/GDP-Man_DH_dimer"/>
</dbReference>
<keyword evidence="4" id="KW-0472">Membrane</keyword>
<accession>M8DBZ7</accession>
<dbReference type="InterPro" id="IPR017476">
    <property type="entry name" value="UDP-Glc/GDP-Man"/>
</dbReference>
<dbReference type="PANTHER" id="PTHR43491:SF1">
    <property type="entry name" value="UDP-N-ACETYL-D-MANNOSAMINE DEHYDROGENASE"/>
    <property type="match status" value="1"/>
</dbReference>
<evidence type="ECO:0000256" key="4">
    <source>
        <dbReference type="SAM" id="Phobius"/>
    </source>
</evidence>
<evidence type="ECO:0000259" key="5">
    <source>
        <dbReference type="SMART" id="SM00984"/>
    </source>
</evidence>
<dbReference type="InterPro" id="IPR008927">
    <property type="entry name" value="6-PGluconate_DH-like_C_sf"/>
</dbReference>
<reference evidence="6 7" key="1">
    <citation type="submission" date="2013-03" db="EMBL/GenBank/DDBJ databases">
        <title>Assembly of a new bacterial strain Brevibacillus borstelensis AK1.</title>
        <authorList>
            <person name="Rajan I."/>
            <person name="PoliReddy D."/>
            <person name="Sugumar T."/>
            <person name="Rathinam K."/>
            <person name="Alqarawi S."/>
            <person name="Khalil A.B."/>
            <person name="Sivakumar N."/>
        </authorList>
    </citation>
    <scope>NUCLEOTIDE SEQUENCE [LARGE SCALE GENOMIC DNA]</scope>
    <source>
        <strain evidence="6 7">AK1</strain>
    </source>
</reference>
<keyword evidence="1" id="KW-0560">Oxidoreductase</keyword>
<dbReference type="EMBL" id="APBN01000011">
    <property type="protein sequence ID" value="EMT50882.1"/>
    <property type="molecule type" value="Genomic_DNA"/>
</dbReference>
<keyword evidence="7" id="KW-1185">Reference proteome</keyword>
<comment type="similarity">
    <text evidence="3">Belongs to the UDP-glucose/GDP-mannose dehydrogenase family.</text>
</comment>
<dbReference type="InterPro" id="IPR014027">
    <property type="entry name" value="UDP-Glc/GDP-Man_DH_C"/>
</dbReference>
<proteinExistence type="inferred from homology"/>
<evidence type="ECO:0000313" key="6">
    <source>
        <dbReference type="EMBL" id="EMT50882.1"/>
    </source>
</evidence>
<feature type="domain" description="UDP-glucose/GDP-mannose dehydrogenase C-terminal" evidence="5">
    <location>
        <begin position="324"/>
        <end position="419"/>
    </location>
</feature>
<keyword evidence="4" id="KW-0812">Transmembrane</keyword>
<dbReference type="SMART" id="SM00984">
    <property type="entry name" value="UDPG_MGDP_dh_C"/>
    <property type="match status" value="1"/>
</dbReference>
<keyword evidence="4" id="KW-1133">Transmembrane helix</keyword>
<dbReference type="STRING" id="1300222.I532_19791"/>
<dbReference type="GO" id="GO:0051287">
    <property type="term" value="F:NAD binding"/>
    <property type="evidence" value="ECO:0007669"/>
    <property type="project" value="InterPro"/>
</dbReference>
<comment type="caution">
    <text evidence="6">The sequence shown here is derived from an EMBL/GenBank/DDBJ whole genome shotgun (WGS) entry which is preliminary data.</text>
</comment>
<dbReference type="SUPFAM" id="SSF51735">
    <property type="entry name" value="NAD(P)-binding Rossmann-fold domains"/>
    <property type="match status" value="1"/>
</dbReference>
<organism evidence="6 7">
    <name type="scientific">Brevibacillus borstelensis AK1</name>
    <dbReference type="NCBI Taxonomy" id="1300222"/>
    <lineage>
        <taxon>Bacteria</taxon>
        <taxon>Bacillati</taxon>
        <taxon>Bacillota</taxon>
        <taxon>Bacilli</taxon>
        <taxon>Bacillales</taxon>
        <taxon>Paenibacillaceae</taxon>
        <taxon>Brevibacillus</taxon>
    </lineage>
</organism>
<dbReference type="PIRSF" id="PIRSF500136">
    <property type="entry name" value="UDP_ManNAc_DH"/>
    <property type="match status" value="1"/>
</dbReference>
<gene>
    <name evidence="6" type="ORF">I532_19791</name>
</gene>
<dbReference type="AlphaFoldDB" id="M8DBZ7"/>
<dbReference type="InterPro" id="IPR036220">
    <property type="entry name" value="UDP-Glc/GDP-Man_DH_C_sf"/>
</dbReference>
<dbReference type="GO" id="GO:0000271">
    <property type="term" value="P:polysaccharide biosynthetic process"/>
    <property type="evidence" value="ECO:0007669"/>
    <property type="project" value="InterPro"/>
</dbReference>
<dbReference type="Pfam" id="PF00984">
    <property type="entry name" value="UDPG_MGDP_dh"/>
    <property type="match status" value="1"/>
</dbReference>
<evidence type="ECO:0000256" key="2">
    <source>
        <dbReference type="ARBA" id="ARBA00023027"/>
    </source>
</evidence>
<dbReference type="GO" id="GO:0016628">
    <property type="term" value="F:oxidoreductase activity, acting on the CH-CH group of donors, NAD or NADP as acceptor"/>
    <property type="evidence" value="ECO:0007669"/>
    <property type="project" value="InterPro"/>
</dbReference>
<name>M8DBZ7_9BACL</name>
<protein>
    <submittedName>
        <fullName evidence="6">Nucleotide sugar dehydrogenase</fullName>
    </submittedName>
</protein>
<evidence type="ECO:0000313" key="7">
    <source>
        <dbReference type="Proteomes" id="UP000012081"/>
    </source>
</evidence>
<dbReference type="PANTHER" id="PTHR43491">
    <property type="entry name" value="UDP-N-ACETYL-D-MANNOSAMINE DEHYDROGENASE"/>
    <property type="match status" value="1"/>
</dbReference>